<feature type="region of interest" description="Disordered" evidence="1">
    <location>
        <begin position="1"/>
        <end position="21"/>
    </location>
</feature>
<feature type="compositionally biased region" description="Basic and acidic residues" evidence="1">
    <location>
        <begin position="146"/>
        <end position="285"/>
    </location>
</feature>
<evidence type="ECO:0000313" key="3">
    <source>
        <dbReference type="EMBL" id="CAI0439872.1"/>
    </source>
</evidence>
<dbReference type="PANTHER" id="PTHR22426">
    <property type="entry name" value="ARGININE_SERINE-RICH COILED-COIL PROTEIN 2"/>
    <property type="match status" value="1"/>
</dbReference>
<feature type="compositionally biased region" description="Basic and acidic residues" evidence="1">
    <location>
        <begin position="105"/>
        <end position="138"/>
    </location>
</feature>
<feature type="compositionally biased region" description="Basic and acidic residues" evidence="1">
    <location>
        <begin position="345"/>
        <end position="355"/>
    </location>
</feature>
<dbReference type="InterPro" id="IPR028124">
    <property type="entry name" value="SMAP_dom"/>
</dbReference>
<comment type="caution">
    <text evidence="3">The sequence shown here is derived from an EMBL/GenBank/DDBJ whole genome shotgun (WGS) entry which is preliminary data.</text>
</comment>
<dbReference type="AlphaFoldDB" id="A0AAV0LZE5"/>
<dbReference type="PANTHER" id="PTHR22426:SF2">
    <property type="entry name" value="ARGININE_SERINE-RICH COILED-COIL PROTEIN 2"/>
    <property type="match status" value="1"/>
</dbReference>
<feature type="compositionally biased region" description="Polar residues" evidence="1">
    <location>
        <begin position="1"/>
        <end position="15"/>
    </location>
</feature>
<feature type="compositionally biased region" description="Basic and acidic residues" evidence="1">
    <location>
        <begin position="78"/>
        <end position="95"/>
    </location>
</feature>
<evidence type="ECO:0000259" key="2">
    <source>
        <dbReference type="Pfam" id="PF15477"/>
    </source>
</evidence>
<feature type="domain" description="Small acidic protein-like" evidence="2">
    <location>
        <begin position="431"/>
        <end position="499"/>
    </location>
</feature>
<protein>
    <recommendedName>
        <fullName evidence="2">Small acidic protein-like domain-containing protein</fullName>
    </recommendedName>
</protein>
<name>A0AAV0LZE5_9ROSI</name>
<feature type="non-terminal residue" evidence="3">
    <location>
        <position position="1"/>
    </location>
</feature>
<dbReference type="Proteomes" id="UP001154282">
    <property type="component" value="Unassembled WGS sequence"/>
</dbReference>
<reference evidence="3" key="1">
    <citation type="submission" date="2022-08" db="EMBL/GenBank/DDBJ databases">
        <authorList>
            <person name="Gutierrez-Valencia J."/>
        </authorList>
    </citation>
    <scope>NUCLEOTIDE SEQUENCE</scope>
</reference>
<dbReference type="EMBL" id="CAMGYJ010000006">
    <property type="protein sequence ID" value="CAI0439872.1"/>
    <property type="molecule type" value="Genomic_DNA"/>
</dbReference>
<gene>
    <name evidence="3" type="ORF">LITE_LOCUS26304</name>
</gene>
<evidence type="ECO:0000256" key="1">
    <source>
        <dbReference type="SAM" id="MobiDB-lite"/>
    </source>
</evidence>
<feature type="region of interest" description="Disordered" evidence="1">
    <location>
        <begin position="39"/>
        <end position="368"/>
    </location>
</feature>
<keyword evidence="4" id="KW-1185">Reference proteome</keyword>
<proteinExistence type="predicted"/>
<accession>A0AAV0LZE5</accession>
<dbReference type="Pfam" id="PF15477">
    <property type="entry name" value="SMAP"/>
    <property type="match status" value="1"/>
</dbReference>
<feature type="compositionally biased region" description="Basic and acidic residues" evidence="1">
    <location>
        <begin position="293"/>
        <end position="313"/>
    </location>
</feature>
<evidence type="ECO:0000313" key="4">
    <source>
        <dbReference type="Proteomes" id="UP001154282"/>
    </source>
</evidence>
<sequence length="500" mass="57164">QQNQTLKTTSHSTRQAGIRFPIASPKLRLHSALLQPYSSLVPRIMDPKVQSSPPDTEDEKATFRKSSNDVASRKYRRHSIDIKSSGDPESPRNDRTSSPIFTRGEPGKVSEHRESRKDEGRKYDRDQRVKSGDADSRSSKNPHPNSRHDDYGRRDEDRRSKPSYLDRDSRGTSRSDRMREESDNGRSRDYRRYSDKYSRDRDTQRSKDKESYPVPDRKQTNSTSEDKDFHRHRNVRDNRDGERDYGRSSDYGNERTDYRGGSRGRVKESLLSRRDDDKYRAREFQKGNPNEVDDWREKKKRDGSEPDRGDDAYSRASGQNEDKSLSMTESQQSEAKRMKLFSSDKAVHPSGDGEKQSLSPKQVAAAGTGSISEATNDLNAAKVAAMKAAELVNQNLVGGSFMSTDQKKKLLWGNKKSTTTSEELPTLQKRWDTSMFGDRERQEKFNKLMGVKGDAKAESQTNNNQEGLQAEKQEQLQMELEKQYTAGLRRRDGRTVGLGL</sequence>
<organism evidence="3 4">
    <name type="scientific">Linum tenue</name>
    <dbReference type="NCBI Taxonomy" id="586396"/>
    <lineage>
        <taxon>Eukaryota</taxon>
        <taxon>Viridiplantae</taxon>
        <taxon>Streptophyta</taxon>
        <taxon>Embryophyta</taxon>
        <taxon>Tracheophyta</taxon>
        <taxon>Spermatophyta</taxon>
        <taxon>Magnoliopsida</taxon>
        <taxon>eudicotyledons</taxon>
        <taxon>Gunneridae</taxon>
        <taxon>Pentapetalae</taxon>
        <taxon>rosids</taxon>
        <taxon>fabids</taxon>
        <taxon>Malpighiales</taxon>
        <taxon>Linaceae</taxon>
        <taxon>Linum</taxon>
    </lineage>
</organism>